<feature type="transmembrane region" description="Helical" evidence="2">
    <location>
        <begin position="162"/>
        <end position="182"/>
    </location>
</feature>
<reference evidence="3 4" key="1">
    <citation type="journal article" date="2021" name="Environ. Microbiol.">
        <title>Gene family expansions and transcriptome signatures uncover fungal adaptations to wood decay.</title>
        <authorList>
            <person name="Hage H."/>
            <person name="Miyauchi S."/>
            <person name="Viragh M."/>
            <person name="Drula E."/>
            <person name="Min B."/>
            <person name="Chaduli D."/>
            <person name="Navarro D."/>
            <person name="Favel A."/>
            <person name="Norest M."/>
            <person name="Lesage-Meessen L."/>
            <person name="Balint B."/>
            <person name="Merenyi Z."/>
            <person name="de Eugenio L."/>
            <person name="Morin E."/>
            <person name="Martinez A.T."/>
            <person name="Baldrian P."/>
            <person name="Stursova M."/>
            <person name="Martinez M.J."/>
            <person name="Novotny C."/>
            <person name="Magnuson J.K."/>
            <person name="Spatafora J.W."/>
            <person name="Maurice S."/>
            <person name="Pangilinan J."/>
            <person name="Andreopoulos W."/>
            <person name="LaButti K."/>
            <person name="Hundley H."/>
            <person name="Na H."/>
            <person name="Kuo A."/>
            <person name="Barry K."/>
            <person name="Lipzen A."/>
            <person name="Henrissat B."/>
            <person name="Riley R."/>
            <person name="Ahrendt S."/>
            <person name="Nagy L.G."/>
            <person name="Grigoriev I.V."/>
            <person name="Martin F."/>
            <person name="Rosso M.N."/>
        </authorList>
    </citation>
    <scope>NUCLEOTIDE SEQUENCE [LARGE SCALE GENOMIC DNA]</scope>
    <source>
        <strain evidence="3 4">CIRM-BRFM 1785</strain>
    </source>
</reference>
<feature type="compositionally biased region" description="Basic and acidic residues" evidence="1">
    <location>
        <begin position="50"/>
        <end position="66"/>
    </location>
</feature>
<gene>
    <name evidence="3" type="ORF">C8Q71DRAFT_107575</name>
</gene>
<comment type="caution">
    <text evidence="3">The sequence shown here is derived from an EMBL/GenBank/DDBJ whole genome shotgun (WGS) entry which is preliminary data.</text>
</comment>
<evidence type="ECO:0000313" key="3">
    <source>
        <dbReference type="EMBL" id="KAH9835185.1"/>
    </source>
</evidence>
<organism evidence="3 4">
    <name type="scientific">Rhodofomes roseus</name>
    <dbReference type="NCBI Taxonomy" id="34475"/>
    <lineage>
        <taxon>Eukaryota</taxon>
        <taxon>Fungi</taxon>
        <taxon>Dikarya</taxon>
        <taxon>Basidiomycota</taxon>
        <taxon>Agaricomycotina</taxon>
        <taxon>Agaricomycetes</taxon>
        <taxon>Polyporales</taxon>
        <taxon>Rhodofomes</taxon>
    </lineage>
</organism>
<dbReference type="RefSeq" id="XP_047777618.1">
    <property type="nucleotide sequence ID" value="XM_047916301.1"/>
</dbReference>
<keyword evidence="2" id="KW-0812">Transmembrane</keyword>
<dbReference type="Proteomes" id="UP000814176">
    <property type="component" value="Unassembled WGS sequence"/>
</dbReference>
<feature type="transmembrane region" description="Helical" evidence="2">
    <location>
        <begin position="202"/>
        <end position="225"/>
    </location>
</feature>
<keyword evidence="2" id="KW-1133">Transmembrane helix</keyword>
<evidence type="ECO:0000313" key="4">
    <source>
        <dbReference type="Proteomes" id="UP000814176"/>
    </source>
</evidence>
<name>A0ABQ8KC50_9APHY</name>
<protein>
    <submittedName>
        <fullName evidence="3">Uncharacterized protein</fullName>
    </submittedName>
</protein>
<dbReference type="EMBL" id="JADCUA010000013">
    <property type="protein sequence ID" value="KAH9835185.1"/>
    <property type="molecule type" value="Genomic_DNA"/>
</dbReference>
<dbReference type="GeneID" id="71997033"/>
<accession>A0ABQ8KC50</accession>
<sequence length="307" mass="33520">MRPFGHIFACEHVWLQFPGTHQPPALSPLAVTFLQVSLALDPGLDDAPVDDVRDRLPRGPRVDRRAHSAGAPSPPPLHLNLASEEGRGGSRRKIVWAREPPPREPLLRHSARRGAARVQVRRGSAHVWFWSRRTRGSALVLRSDVTETVITHSRSRIRSSSGINSGLAAFDLAIFVAFSWSLSSVSWVSSTRLWRVLVLPSLGLAAAWLAGLPPSTLAPVCYLFSGERQLKLPCRNSGDAHSGLSSSRRLSDKWTPALTAHWIRGRLVDSSGCCFSFRIGGLRLGRASGCGGYLLQSVCCRAFAGMK</sequence>
<keyword evidence="4" id="KW-1185">Reference proteome</keyword>
<evidence type="ECO:0000256" key="1">
    <source>
        <dbReference type="SAM" id="MobiDB-lite"/>
    </source>
</evidence>
<keyword evidence="2" id="KW-0472">Membrane</keyword>
<evidence type="ECO:0000256" key="2">
    <source>
        <dbReference type="SAM" id="Phobius"/>
    </source>
</evidence>
<proteinExistence type="predicted"/>
<feature type="region of interest" description="Disordered" evidence="1">
    <location>
        <begin position="47"/>
        <end position="95"/>
    </location>
</feature>